<name>A0AAN4PM08_ASPLE</name>
<evidence type="ECO:0000256" key="2">
    <source>
        <dbReference type="ARBA" id="ARBA00005896"/>
    </source>
</evidence>
<evidence type="ECO:0000313" key="10">
    <source>
        <dbReference type="Proteomes" id="UP000051487"/>
    </source>
</evidence>
<feature type="region of interest" description="Disordered" evidence="7">
    <location>
        <begin position="341"/>
        <end position="362"/>
    </location>
</feature>
<keyword evidence="4 9" id="KW-0223">Dioxygenase</keyword>
<keyword evidence="6" id="KW-0408">Iron</keyword>
<evidence type="ECO:0000256" key="3">
    <source>
        <dbReference type="ARBA" id="ARBA00022723"/>
    </source>
</evidence>
<accession>A0AAN4PM08</accession>
<dbReference type="InterPro" id="IPR003819">
    <property type="entry name" value="TauD/TfdA-like"/>
</dbReference>
<dbReference type="EMBL" id="BCLY01000012">
    <property type="protein sequence ID" value="GAQ09178.1"/>
    <property type="molecule type" value="Genomic_DNA"/>
</dbReference>
<feature type="domain" description="TauD/TfdA-like" evidence="8">
    <location>
        <begin position="40"/>
        <end position="340"/>
    </location>
</feature>
<feature type="region of interest" description="Disordered" evidence="7">
    <location>
        <begin position="1"/>
        <end position="26"/>
    </location>
</feature>
<dbReference type="InterPro" id="IPR051323">
    <property type="entry name" value="AtsK-like"/>
</dbReference>
<organism evidence="9 10">
    <name type="scientific">Aspergillus lentulus</name>
    <dbReference type="NCBI Taxonomy" id="293939"/>
    <lineage>
        <taxon>Eukaryota</taxon>
        <taxon>Fungi</taxon>
        <taxon>Dikarya</taxon>
        <taxon>Ascomycota</taxon>
        <taxon>Pezizomycotina</taxon>
        <taxon>Eurotiomycetes</taxon>
        <taxon>Eurotiomycetidae</taxon>
        <taxon>Eurotiales</taxon>
        <taxon>Aspergillaceae</taxon>
        <taxon>Aspergillus</taxon>
        <taxon>Aspergillus subgen. Fumigati</taxon>
    </lineage>
</organism>
<dbReference type="PANTHER" id="PTHR30468:SF10">
    <property type="entry name" value="TAUD_TFDA-LIKE DOMAIN-CONTAINING PROTEIN"/>
    <property type="match status" value="1"/>
</dbReference>
<dbReference type="InterPro" id="IPR042098">
    <property type="entry name" value="TauD-like_sf"/>
</dbReference>
<dbReference type="GO" id="GO:0005737">
    <property type="term" value="C:cytoplasm"/>
    <property type="evidence" value="ECO:0007669"/>
    <property type="project" value="TreeGrafter"/>
</dbReference>
<evidence type="ECO:0000256" key="7">
    <source>
        <dbReference type="SAM" id="MobiDB-lite"/>
    </source>
</evidence>
<comment type="similarity">
    <text evidence="2">Belongs to the TfdA dioxygenase family.</text>
</comment>
<protein>
    <submittedName>
        <fullName evidence="9">Alpha-ketoglutarate-dependent taurine dioxygenase</fullName>
    </submittedName>
</protein>
<evidence type="ECO:0000259" key="8">
    <source>
        <dbReference type="Pfam" id="PF02668"/>
    </source>
</evidence>
<dbReference type="Pfam" id="PF02668">
    <property type="entry name" value="TauD"/>
    <property type="match status" value="1"/>
</dbReference>
<reference evidence="9 10" key="1">
    <citation type="submission" date="2015-11" db="EMBL/GenBank/DDBJ databases">
        <title>Aspergillus lentulus strain IFM 54703T.</title>
        <authorList>
            <person name="Kusuya Y."/>
            <person name="Sakai K."/>
            <person name="Kamei K."/>
            <person name="Takahashi H."/>
            <person name="Yaguchi T."/>
        </authorList>
    </citation>
    <scope>NUCLEOTIDE SEQUENCE [LARGE SCALE GENOMIC DNA]</scope>
    <source>
        <strain evidence="9 10">IFM 54703</strain>
    </source>
</reference>
<feature type="compositionally biased region" description="Basic and acidic residues" evidence="7">
    <location>
        <begin position="346"/>
        <end position="362"/>
    </location>
</feature>
<evidence type="ECO:0000256" key="1">
    <source>
        <dbReference type="ARBA" id="ARBA00001954"/>
    </source>
</evidence>
<comment type="cofactor">
    <cofactor evidence="1">
        <name>Fe(2+)</name>
        <dbReference type="ChEBI" id="CHEBI:29033"/>
    </cofactor>
</comment>
<proteinExistence type="inferred from homology"/>
<comment type="caution">
    <text evidence="9">The sequence shown here is derived from an EMBL/GenBank/DDBJ whole genome shotgun (WGS) entry which is preliminary data.</text>
</comment>
<dbReference type="PANTHER" id="PTHR30468">
    <property type="entry name" value="ALPHA-KETOGLUTARATE-DEPENDENT SULFONATE DIOXYGENASE"/>
    <property type="match status" value="1"/>
</dbReference>
<gene>
    <name evidence="9" type="ORF">ALT_6499</name>
</gene>
<dbReference type="SUPFAM" id="SSF51197">
    <property type="entry name" value="Clavaminate synthase-like"/>
    <property type="match status" value="1"/>
</dbReference>
<dbReference type="AlphaFoldDB" id="A0AAN4PM08"/>
<dbReference type="Proteomes" id="UP000051487">
    <property type="component" value="Unassembled WGS sequence"/>
</dbReference>
<evidence type="ECO:0000256" key="4">
    <source>
        <dbReference type="ARBA" id="ARBA00022964"/>
    </source>
</evidence>
<evidence type="ECO:0000313" key="9">
    <source>
        <dbReference type="EMBL" id="GAQ09178.1"/>
    </source>
</evidence>
<dbReference type="GO" id="GO:0016706">
    <property type="term" value="F:2-oxoglutarate-dependent dioxygenase activity"/>
    <property type="evidence" value="ECO:0007669"/>
    <property type="project" value="TreeGrafter"/>
</dbReference>
<dbReference type="GO" id="GO:0046872">
    <property type="term" value="F:metal ion binding"/>
    <property type="evidence" value="ECO:0007669"/>
    <property type="project" value="UniProtKB-KW"/>
</dbReference>
<evidence type="ECO:0000256" key="6">
    <source>
        <dbReference type="ARBA" id="ARBA00023004"/>
    </source>
</evidence>
<keyword evidence="3" id="KW-0479">Metal-binding</keyword>
<evidence type="ECO:0000256" key="5">
    <source>
        <dbReference type="ARBA" id="ARBA00023002"/>
    </source>
</evidence>
<keyword evidence="5" id="KW-0560">Oxidoreductase</keyword>
<sequence>MRAVADTEATQGQLLPTPHDGLPSRKPMELSGALDRFSYFDVTPTIGREFPDVDLRAWLESPDSDTLLRDLAITVSQRGVVFFRKQDRLDDSLQKEIVQRLGELSGKPSTSGLHVHPFFNAGLPFGGVDNEIDVVSTEQDRAVFGAPPKFTKRQSASKEWHTDIAHEIVPSDYAMLRLIELPTNPGGDTLWASGYELYDRISKPYQKFLEGLTATFVQPSYERVRKQFNHELYTRPRGSPDNVGSEFVAVHPVIRTNPVTGWKSLYAVGNHIQHINDLEKDESDAILQWFTRLITANHDLQVRYRWQNPNDVALWDNRCVFHAATKDVDINDKRVGHRAMGVGEHPYLDPKSTSRRESLGLL</sequence>
<dbReference type="Gene3D" id="3.60.130.10">
    <property type="entry name" value="Clavaminate synthase-like"/>
    <property type="match status" value="1"/>
</dbReference>